<dbReference type="Proteomes" id="UP001062846">
    <property type="component" value="Chromosome 6"/>
</dbReference>
<organism evidence="1 2">
    <name type="scientific">Rhododendron molle</name>
    <name type="common">Chinese azalea</name>
    <name type="synonym">Azalea mollis</name>
    <dbReference type="NCBI Taxonomy" id="49168"/>
    <lineage>
        <taxon>Eukaryota</taxon>
        <taxon>Viridiplantae</taxon>
        <taxon>Streptophyta</taxon>
        <taxon>Embryophyta</taxon>
        <taxon>Tracheophyta</taxon>
        <taxon>Spermatophyta</taxon>
        <taxon>Magnoliopsida</taxon>
        <taxon>eudicotyledons</taxon>
        <taxon>Gunneridae</taxon>
        <taxon>Pentapetalae</taxon>
        <taxon>asterids</taxon>
        <taxon>Ericales</taxon>
        <taxon>Ericaceae</taxon>
        <taxon>Ericoideae</taxon>
        <taxon>Rhodoreae</taxon>
        <taxon>Rhododendron</taxon>
    </lineage>
</organism>
<evidence type="ECO:0000313" key="1">
    <source>
        <dbReference type="EMBL" id="KAI8553023.1"/>
    </source>
</evidence>
<name>A0ACC0NI41_RHOML</name>
<protein>
    <submittedName>
        <fullName evidence="1">Uncharacterized protein</fullName>
    </submittedName>
</protein>
<reference evidence="1" key="1">
    <citation type="submission" date="2022-02" db="EMBL/GenBank/DDBJ databases">
        <title>Plant Genome Project.</title>
        <authorList>
            <person name="Zhang R.-G."/>
        </authorList>
    </citation>
    <scope>NUCLEOTIDE SEQUENCE</scope>
    <source>
        <strain evidence="1">AT1</strain>
    </source>
</reference>
<keyword evidence="2" id="KW-1185">Reference proteome</keyword>
<proteinExistence type="predicted"/>
<comment type="caution">
    <text evidence="1">The sequence shown here is derived from an EMBL/GenBank/DDBJ whole genome shotgun (WGS) entry which is preliminary data.</text>
</comment>
<accession>A0ACC0NI41</accession>
<dbReference type="EMBL" id="CM046393">
    <property type="protein sequence ID" value="KAI8553023.1"/>
    <property type="molecule type" value="Genomic_DNA"/>
</dbReference>
<sequence>MRINWKTESLESNREVETQENETATFPNTFDRNESRKINRIIDNLACGHIRDDEAIDSSYTCEAQLSK</sequence>
<evidence type="ECO:0000313" key="2">
    <source>
        <dbReference type="Proteomes" id="UP001062846"/>
    </source>
</evidence>
<gene>
    <name evidence="1" type="ORF">RHMOL_Rhmol06G0313100</name>
</gene>